<dbReference type="Gene3D" id="3.30.2310.20">
    <property type="entry name" value="RelE-like"/>
    <property type="match status" value="1"/>
</dbReference>
<proteinExistence type="predicted"/>
<dbReference type="RefSeq" id="WP_036047653.1">
    <property type="nucleotide sequence ID" value="NZ_MF974398.1"/>
</dbReference>
<dbReference type="EMBL" id="MF974398">
    <property type="protein sequence ID" value="AVH81623.1"/>
    <property type="molecule type" value="Genomic_DNA"/>
</dbReference>
<dbReference type="SUPFAM" id="SSF143011">
    <property type="entry name" value="RelE-like"/>
    <property type="match status" value="1"/>
</dbReference>
<protein>
    <submittedName>
        <fullName evidence="1">Peptidase</fullName>
    </submittedName>
</protein>
<keyword evidence="1" id="KW-0614">Plasmid</keyword>
<dbReference type="InterPro" id="IPR007711">
    <property type="entry name" value="HigB-1"/>
</dbReference>
<reference evidence="1" key="1">
    <citation type="journal article" date="2018" name="Sci. Rep.">
        <title>Characterization of LE3 and LE4, the only lytic phages known to infect the spirochete Leptospira.</title>
        <authorList>
            <person name="Schiettekatte O."/>
            <person name="Vincent A.T."/>
            <person name="Malosse C."/>
            <person name="Lechat P."/>
            <person name="Chamot-Rooke J."/>
            <person name="Veyrier F.J."/>
            <person name="Picardeau M."/>
            <person name="Bourhy P."/>
        </authorList>
    </citation>
    <scope>NUCLEOTIDE SEQUENCE</scope>
    <source>
        <plasmid evidence="1">p2_L200901116</plasmid>
    </source>
</reference>
<geneLocation type="plasmid" evidence="1">
    <name>p2_L200901116</name>
</geneLocation>
<accession>A0A343US50</accession>
<organism evidence="1">
    <name type="scientific">Leptospira mayottensis 200901116</name>
    <dbReference type="NCBI Taxonomy" id="1192864"/>
    <lineage>
        <taxon>Bacteria</taxon>
        <taxon>Pseudomonadati</taxon>
        <taxon>Spirochaetota</taxon>
        <taxon>Spirochaetia</taxon>
        <taxon>Leptospirales</taxon>
        <taxon>Leptospiraceae</taxon>
        <taxon>Leptospira</taxon>
    </lineage>
</organism>
<evidence type="ECO:0000313" key="1">
    <source>
        <dbReference type="EMBL" id="AVH81623.1"/>
    </source>
</evidence>
<dbReference type="PANTHER" id="PTHR40266:SF2">
    <property type="entry name" value="TOXIN HIGB-1"/>
    <property type="match status" value="1"/>
</dbReference>
<dbReference type="PANTHER" id="PTHR40266">
    <property type="entry name" value="TOXIN HIGB-1"/>
    <property type="match status" value="1"/>
</dbReference>
<dbReference type="AlphaFoldDB" id="A0A343US50"/>
<sequence length="92" mass="10815">MIISFKHKGLEQFFETGNRKGIQPDHAGKLGRILDRLDASLNPKDMNLPSFKLHQLKGTRQNRWSVWVNGNWRITFEFEGENAILVDYEDYH</sequence>
<name>A0A343US50_9LEPT</name>
<dbReference type="Pfam" id="PF05015">
    <property type="entry name" value="HigB-like_toxin"/>
    <property type="match status" value="1"/>
</dbReference>
<dbReference type="InterPro" id="IPR035093">
    <property type="entry name" value="RelE/ParE_toxin_dom_sf"/>
</dbReference>